<dbReference type="GO" id="GO:0005576">
    <property type="term" value="C:extracellular region"/>
    <property type="evidence" value="ECO:0007669"/>
    <property type="project" value="TreeGrafter"/>
</dbReference>
<feature type="signal peptide" evidence="5">
    <location>
        <begin position="1"/>
        <end position="24"/>
    </location>
</feature>
<dbReference type="SUPFAM" id="SSF141488">
    <property type="entry name" value="YdhA-like"/>
    <property type="match status" value="1"/>
</dbReference>
<dbReference type="Pfam" id="PF09864">
    <property type="entry name" value="MliC"/>
    <property type="match status" value="1"/>
</dbReference>
<sequence length="203" mass="21929">MAAHRSALRIALVATLAWGGTALAAESAGPSFSCATVEAGSIERMVCTDADLSALDRKLAEVYGEATGKAANEHIPLLKAEQRGWIKGRNDCWKADDHRACVGEQYRLRIAELQAKYRLVPSIGPVRFACDGQAGNELTATFFETDPPTMIAERGDAVSLMVGQPAASGARYRGRNESFWEHQGEARVTWGYGAPEMTCRKAP</sequence>
<protein>
    <submittedName>
        <fullName evidence="8">DUF1311 domain-containing protein</fullName>
    </submittedName>
</protein>
<keyword evidence="8" id="KW-0614">Plasmid</keyword>
<evidence type="ECO:0000313" key="9">
    <source>
        <dbReference type="Proteomes" id="UP000298596"/>
    </source>
</evidence>
<feature type="domain" description="Lysozyme inhibitor LprI-like N-terminal" evidence="6">
    <location>
        <begin position="41"/>
        <end position="106"/>
    </location>
</feature>
<dbReference type="PANTHER" id="PTHR37549">
    <property type="entry name" value="LIPOPROTEIN LPRI"/>
    <property type="match status" value="1"/>
</dbReference>
<dbReference type="InterPro" id="IPR018660">
    <property type="entry name" value="MliC"/>
</dbReference>
<evidence type="ECO:0000256" key="2">
    <source>
        <dbReference type="ARBA" id="ARBA00023136"/>
    </source>
</evidence>
<proteinExistence type="predicted"/>
<accession>A0A4D8Q4X2</accession>
<dbReference type="InterPro" id="IPR009739">
    <property type="entry name" value="LprI-like_N"/>
</dbReference>
<dbReference type="AlphaFoldDB" id="A0A4D8Q4X2"/>
<name>A0A4D8Q4X2_AZOBR</name>
<evidence type="ECO:0000256" key="5">
    <source>
        <dbReference type="SAM" id="SignalP"/>
    </source>
</evidence>
<evidence type="ECO:0000256" key="1">
    <source>
        <dbReference type="ARBA" id="ARBA00022729"/>
    </source>
</evidence>
<keyword evidence="3" id="KW-0564">Palmitate</keyword>
<organism evidence="8 9">
    <name type="scientific">Azospirillum brasilense</name>
    <dbReference type="NCBI Taxonomy" id="192"/>
    <lineage>
        <taxon>Bacteria</taxon>
        <taxon>Pseudomonadati</taxon>
        <taxon>Pseudomonadota</taxon>
        <taxon>Alphaproteobacteria</taxon>
        <taxon>Rhodospirillales</taxon>
        <taxon>Azospirillaceae</taxon>
        <taxon>Azospirillum</taxon>
    </lineage>
</organism>
<feature type="domain" description="C-type lysozyme inhibitor" evidence="7">
    <location>
        <begin position="128"/>
        <end position="196"/>
    </location>
</feature>
<dbReference type="Proteomes" id="UP000298596">
    <property type="component" value="Plasmid p2"/>
</dbReference>
<evidence type="ECO:0000256" key="4">
    <source>
        <dbReference type="ARBA" id="ARBA00023288"/>
    </source>
</evidence>
<gene>
    <name evidence="8" type="ORF">D3867_24680</name>
</gene>
<dbReference type="PANTHER" id="PTHR37549:SF1">
    <property type="entry name" value="LIPOPROTEIN LPRI"/>
    <property type="match status" value="1"/>
</dbReference>
<dbReference type="Pfam" id="PF07007">
    <property type="entry name" value="LprI"/>
    <property type="match status" value="1"/>
</dbReference>
<evidence type="ECO:0000313" key="8">
    <source>
        <dbReference type="EMBL" id="QCO05184.1"/>
    </source>
</evidence>
<evidence type="ECO:0000259" key="7">
    <source>
        <dbReference type="Pfam" id="PF09864"/>
    </source>
</evidence>
<dbReference type="InterPro" id="IPR052755">
    <property type="entry name" value="Lysozyme_Inhibitor_LprI"/>
</dbReference>
<dbReference type="InterPro" id="IPR036328">
    <property type="entry name" value="MliC_sf"/>
</dbReference>
<keyword evidence="1 5" id="KW-0732">Signal</keyword>
<keyword evidence="2" id="KW-0472">Membrane</keyword>
<dbReference type="EMBL" id="CP032332">
    <property type="protein sequence ID" value="QCO05184.1"/>
    <property type="molecule type" value="Genomic_DNA"/>
</dbReference>
<evidence type="ECO:0000256" key="3">
    <source>
        <dbReference type="ARBA" id="ARBA00023139"/>
    </source>
</evidence>
<geneLocation type="plasmid" evidence="8">
    <name>p2</name>
</geneLocation>
<feature type="chain" id="PRO_5020188243" evidence="5">
    <location>
        <begin position="25"/>
        <end position="203"/>
    </location>
</feature>
<keyword evidence="4" id="KW-0449">Lipoprotein</keyword>
<dbReference type="Gene3D" id="1.20.1270.180">
    <property type="match status" value="1"/>
</dbReference>
<evidence type="ECO:0000259" key="6">
    <source>
        <dbReference type="Pfam" id="PF07007"/>
    </source>
</evidence>
<dbReference type="Gene3D" id="2.40.128.200">
    <property type="match status" value="1"/>
</dbReference>
<reference evidence="8 9" key="1">
    <citation type="submission" date="2018-09" db="EMBL/GenBank/DDBJ databases">
        <title>Whole genome based analysis of evolution and adaptive divergence in Indian and Brazilian strains of Azospirillum brasilense.</title>
        <authorList>
            <person name="Singh C."/>
            <person name="Tripathi A.K."/>
        </authorList>
    </citation>
    <scope>NUCLEOTIDE SEQUENCE [LARGE SCALE GENOMIC DNA]</scope>
    <source>
        <strain evidence="8 9">MTCC4036</strain>
        <plasmid evidence="8 9">p2</plasmid>
    </source>
</reference>